<organism evidence="3 4">
    <name type="scientific">Leptotrichia wadei</name>
    <dbReference type="NCBI Taxonomy" id="157687"/>
    <lineage>
        <taxon>Bacteria</taxon>
        <taxon>Fusobacteriati</taxon>
        <taxon>Fusobacteriota</taxon>
        <taxon>Fusobacteriia</taxon>
        <taxon>Fusobacteriales</taxon>
        <taxon>Leptotrichiaceae</taxon>
        <taxon>Leptotrichia</taxon>
    </lineage>
</organism>
<comment type="caution">
    <text evidence="3">The sequence shown here is derived from an EMBL/GenBank/DDBJ whole genome shotgun (WGS) entry which is preliminary data.</text>
</comment>
<feature type="domain" description="Serine aminopeptidase S33" evidence="2">
    <location>
        <begin position="27"/>
        <end position="279"/>
    </location>
</feature>
<name>A0A134AEB8_9FUSO</name>
<feature type="coiled-coil region" evidence="1">
    <location>
        <begin position="248"/>
        <end position="275"/>
    </location>
</feature>
<evidence type="ECO:0000313" key="4">
    <source>
        <dbReference type="Proteomes" id="UP000070483"/>
    </source>
</evidence>
<dbReference type="STRING" id="157687.HMPREF3180_01071"/>
<dbReference type="AlphaFoldDB" id="A0A134AEB8"/>
<dbReference type="InterPro" id="IPR022742">
    <property type="entry name" value="Hydrolase_4"/>
</dbReference>
<evidence type="ECO:0000256" key="1">
    <source>
        <dbReference type="SAM" id="Coils"/>
    </source>
</evidence>
<dbReference type="EMBL" id="LSDD01000082">
    <property type="protein sequence ID" value="KXB66073.1"/>
    <property type="molecule type" value="Genomic_DNA"/>
</dbReference>
<sequence length="296" mass="34686">MKKQYFESFDGKKVPYLFFESKRYKYKNNIVIFHGMTEPIERYAEFGEFLASNGYNVFVMEIRGHGELKDSEIGDFGKGGIKSVFKDIDSFFKKVLSKVGATPNNTTIFGHSMGSLIGTEWGIRNKYKYFILSGFPLKSQLIAIGGKFATFLEKVIFRKVSVFNKISEKWNANFEPNKTKFDWLTRDETENKKYENNELCGYSVTPKFYSGIFSTIGFINRNYKKLDEHVRILSIYGTDDKVIDIPYINQIFNTLRKKKRRINILENKNGRHESLNETNKYEIYDEILKWLNAKDF</sequence>
<dbReference type="SUPFAM" id="SSF53474">
    <property type="entry name" value="alpha/beta-Hydrolases"/>
    <property type="match status" value="1"/>
</dbReference>
<keyword evidence="1" id="KW-0175">Coiled coil</keyword>
<dbReference type="InterPro" id="IPR051044">
    <property type="entry name" value="MAG_DAG_Lipase"/>
</dbReference>
<proteinExistence type="predicted"/>
<gene>
    <name evidence="3" type="ORF">HMPREF3180_01071</name>
</gene>
<evidence type="ECO:0000259" key="2">
    <source>
        <dbReference type="Pfam" id="PF12146"/>
    </source>
</evidence>
<reference evidence="4" key="1">
    <citation type="submission" date="2016-01" db="EMBL/GenBank/DDBJ databases">
        <authorList>
            <person name="Mitreva M."/>
            <person name="Pepin K.H."/>
            <person name="Mihindukulasuriya K.A."/>
            <person name="Fulton R."/>
            <person name="Fronick C."/>
            <person name="O'Laughlin M."/>
            <person name="Miner T."/>
            <person name="Herter B."/>
            <person name="Rosa B.A."/>
            <person name="Cordes M."/>
            <person name="Tomlinson C."/>
            <person name="Wollam A."/>
            <person name="Palsikar V.B."/>
            <person name="Mardis E.R."/>
            <person name="Wilson R.K."/>
        </authorList>
    </citation>
    <scope>NUCLEOTIDE SEQUENCE [LARGE SCALE GENOMIC DNA]</scope>
    <source>
        <strain evidence="4">KA00185</strain>
    </source>
</reference>
<dbReference type="OrthoDB" id="9806902at2"/>
<accession>A0A134AEB8</accession>
<dbReference type="Gene3D" id="3.40.50.1820">
    <property type="entry name" value="alpha/beta hydrolase"/>
    <property type="match status" value="1"/>
</dbReference>
<keyword evidence="4" id="KW-1185">Reference proteome</keyword>
<dbReference type="Proteomes" id="UP000070483">
    <property type="component" value="Unassembled WGS sequence"/>
</dbReference>
<dbReference type="PATRIC" id="fig|157687.3.peg.1067"/>
<evidence type="ECO:0000313" key="3">
    <source>
        <dbReference type="EMBL" id="KXB66073.1"/>
    </source>
</evidence>
<dbReference type="InterPro" id="IPR029058">
    <property type="entry name" value="AB_hydrolase_fold"/>
</dbReference>
<dbReference type="RefSeq" id="WP_060917843.1">
    <property type="nucleotide sequence ID" value="NZ_KQ960066.1"/>
</dbReference>
<protein>
    <recommendedName>
        <fullName evidence="2">Serine aminopeptidase S33 domain-containing protein</fullName>
    </recommendedName>
</protein>
<dbReference type="PANTHER" id="PTHR11614">
    <property type="entry name" value="PHOSPHOLIPASE-RELATED"/>
    <property type="match status" value="1"/>
</dbReference>
<dbReference type="Pfam" id="PF12146">
    <property type="entry name" value="Hydrolase_4"/>
    <property type="match status" value="1"/>
</dbReference>